<feature type="domain" description="TonB-dependent receptor plug" evidence="12">
    <location>
        <begin position="83"/>
        <end position="182"/>
    </location>
</feature>
<keyword evidence="3 8" id="KW-1134">Transmembrane beta strand</keyword>
<dbReference type="AlphaFoldDB" id="A0A6P1NET3"/>
<keyword evidence="5 9" id="KW-0798">TonB box</keyword>
<dbReference type="InterPro" id="IPR012910">
    <property type="entry name" value="Plug_dom"/>
</dbReference>
<keyword evidence="4 8" id="KW-0812">Transmembrane</keyword>
<comment type="subcellular location">
    <subcellularLocation>
        <location evidence="1 8">Cell outer membrane</location>
        <topology evidence="1 8">Multi-pass membrane protein</topology>
    </subcellularLocation>
</comment>
<dbReference type="InterPro" id="IPR000531">
    <property type="entry name" value="Beta-barrel_TonB"/>
</dbReference>
<protein>
    <submittedName>
        <fullName evidence="13">TonB-dependent receptor</fullName>
    </submittedName>
</protein>
<dbReference type="PROSITE" id="PS52016">
    <property type="entry name" value="TONB_DEPENDENT_REC_3"/>
    <property type="match status" value="1"/>
</dbReference>
<evidence type="ECO:0000259" key="12">
    <source>
        <dbReference type="Pfam" id="PF07715"/>
    </source>
</evidence>
<evidence type="ECO:0000256" key="8">
    <source>
        <dbReference type="PROSITE-ProRule" id="PRU01360"/>
    </source>
</evidence>
<evidence type="ECO:0000256" key="6">
    <source>
        <dbReference type="ARBA" id="ARBA00023136"/>
    </source>
</evidence>
<organism evidence="13 14">
    <name type="scientific">Aristophania vespae</name>
    <dbReference type="NCBI Taxonomy" id="2697033"/>
    <lineage>
        <taxon>Bacteria</taxon>
        <taxon>Pseudomonadati</taxon>
        <taxon>Pseudomonadota</taxon>
        <taxon>Alphaproteobacteria</taxon>
        <taxon>Acetobacterales</taxon>
        <taxon>Acetobacteraceae</taxon>
        <taxon>Aristophania</taxon>
    </lineage>
</organism>
<evidence type="ECO:0000256" key="9">
    <source>
        <dbReference type="RuleBase" id="RU003357"/>
    </source>
</evidence>
<evidence type="ECO:0000256" key="10">
    <source>
        <dbReference type="SAM" id="MobiDB-lite"/>
    </source>
</evidence>
<dbReference type="Proteomes" id="UP000463975">
    <property type="component" value="Chromosome"/>
</dbReference>
<dbReference type="InterPro" id="IPR039426">
    <property type="entry name" value="TonB-dep_rcpt-like"/>
</dbReference>
<dbReference type="EMBL" id="CP047652">
    <property type="protein sequence ID" value="QHI95958.1"/>
    <property type="molecule type" value="Genomic_DNA"/>
</dbReference>
<accession>A0A6P1NET3</accession>
<dbReference type="RefSeq" id="WP_160619031.1">
    <property type="nucleotide sequence ID" value="NZ_CP047652.1"/>
</dbReference>
<dbReference type="InterPro" id="IPR036942">
    <property type="entry name" value="Beta-barrel_TonB_sf"/>
</dbReference>
<feature type="region of interest" description="Disordered" evidence="10">
    <location>
        <begin position="36"/>
        <end position="60"/>
    </location>
</feature>
<sequence length="765" mass="84926">MERFSKTYKPAVRFGAAVVLGVTAGISLTESEAEAQKLETDPAANDESIKLPSLRVRGENKQENDIPNINATKLDIGRMPLSVRDTPQVINVVPKEIIKEQRLYTLDQALANVPGITLSSGEGRGGLNGDQFRIRGQQARGDIYTDGLKDFGTYTRDIFDVENVEVIKGPAGEYFGAANLGGLINESLKKARSGTFYNFDQSFGNGDMYRGQGDVNYQINHDVALRVNGMYNRSGVVGRDYVYSNRYGSAVDLGLGLHSKTSWHLNWRWLHTDAMPDYGVGMIKMPNGRYKPITSAGLDRNTTYARDADRDNSDIHSLTSSLKSELSSWFTLTNSTRFTHYERNYGATSVGACSTPQCVNDFLNGGNPATRYTAVGGTAYLSKGWGVENVIMGNARFKTAMIKHDLKFGVDVNYQDEDRYAGTWYGRVNNQTIRNPSHSSNGAYIRFPDSKKANSDQRDVGLFLSDHIQLTKQLALFGTVRWDAFTSSIKGYQLNPEYVPRQRQSADRWSPSGSIVYTPFKDSSFYFTFSRSYKPIGTDISSQVTIIQDDTPQNGADYNPQRSDLFEFGNKTDFFNKRLGLGVAFFQINQSNSYYYNEAGDVVSGFIDSGVGLRTRGVEVSLSGKITDNWDIYGAYSWMDSKIKLKQGSEYHGKEAAGAPRNNFSLWTSYDLSSHLFDPAYGHLKIAGGAQYSSASWANGDFDNVARIPYQFSLNGMVSWETERYRVSLNATNLTNHLNYASSFSTSRATPAPGRAFIGNVGLSF</sequence>
<feature type="domain" description="TonB-dependent receptor-like beta-barrel" evidence="11">
    <location>
        <begin position="296"/>
        <end position="734"/>
    </location>
</feature>
<evidence type="ECO:0000256" key="7">
    <source>
        <dbReference type="ARBA" id="ARBA00023237"/>
    </source>
</evidence>
<dbReference type="Gene3D" id="2.40.170.20">
    <property type="entry name" value="TonB-dependent receptor, beta-barrel domain"/>
    <property type="match status" value="1"/>
</dbReference>
<dbReference type="InterPro" id="IPR037066">
    <property type="entry name" value="Plug_dom_sf"/>
</dbReference>
<evidence type="ECO:0000259" key="11">
    <source>
        <dbReference type="Pfam" id="PF00593"/>
    </source>
</evidence>
<evidence type="ECO:0000313" key="14">
    <source>
        <dbReference type="Proteomes" id="UP000463975"/>
    </source>
</evidence>
<dbReference type="SUPFAM" id="SSF56935">
    <property type="entry name" value="Porins"/>
    <property type="match status" value="1"/>
</dbReference>
<evidence type="ECO:0000256" key="1">
    <source>
        <dbReference type="ARBA" id="ARBA00004571"/>
    </source>
</evidence>
<dbReference type="PANTHER" id="PTHR32552">
    <property type="entry name" value="FERRICHROME IRON RECEPTOR-RELATED"/>
    <property type="match status" value="1"/>
</dbReference>
<dbReference type="GO" id="GO:0009279">
    <property type="term" value="C:cell outer membrane"/>
    <property type="evidence" value="ECO:0007669"/>
    <property type="project" value="UniProtKB-SubCell"/>
</dbReference>
<keyword evidence="6 8" id="KW-0472">Membrane</keyword>
<keyword evidence="2 8" id="KW-0813">Transport</keyword>
<name>A0A6P1NET3_9PROT</name>
<dbReference type="Pfam" id="PF07715">
    <property type="entry name" value="Plug"/>
    <property type="match status" value="1"/>
</dbReference>
<dbReference type="GO" id="GO:0015344">
    <property type="term" value="F:siderophore uptake transmembrane transporter activity"/>
    <property type="evidence" value="ECO:0007669"/>
    <property type="project" value="TreeGrafter"/>
</dbReference>
<evidence type="ECO:0000256" key="3">
    <source>
        <dbReference type="ARBA" id="ARBA00022452"/>
    </source>
</evidence>
<reference evidence="13 14" key="1">
    <citation type="submission" date="2020-01" db="EMBL/GenBank/DDBJ databases">
        <title>Genome sequencing of strain KACC 21507.</title>
        <authorList>
            <person name="Heo J."/>
            <person name="Kim S.-J."/>
            <person name="Kim J.-S."/>
            <person name="Hong S.-B."/>
            <person name="Kwon S.-W."/>
        </authorList>
    </citation>
    <scope>NUCLEOTIDE SEQUENCE [LARGE SCALE GENOMIC DNA]</scope>
    <source>
        <strain evidence="13 14">KACC 21507</strain>
    </source>
</reference>
<keyword evidence="7 8" id="KW-0998">Cell outer membrane</keyword>
<evidence type="ECO:0000256" key="5">
    <source>
        <dbReference type="ARBA" id="ARBA00023077"/>
    </source>
</evidence>
<dbReference type="PANTHER" id="PTHR32552:SF83">
    <property type="entry name" value="BLR3904 PROTEIN"/>
    <property type="match status" value="1"/>
</dbReference>
<comment type="similarity">
    <text evidence="8 9">Belongs to the TonB-dependent receptor family.</text>
</comment>
<keyword evidence="14" id="KW-1185">Reference proteome</keyword>
<evidence type="ECO:0000256" key="2">
    <source>
        <dbReference type="ARBA" id="ARBA00022448"/>
    </source>
</evidence>
<dbReference type="Gene3D" id="2.170.130.10">
    <property type="entry name" value="TonB-dependent receptor, plug domain"/>
    <property type="match status" value="1"/>
</dbReference>
<keyword evidence="13" id="KW-0675">Receptor</keyword>
<dbReference type="KEGG" id="bomb:GT348_06660"/>
<proteinExistence type="inferred from homology"/>
<evidence type="ECO:0000256" key="4">
    <source>
        <dbReference type="ARBA" id="ARBA00022692"/>
    </source>
</evidence>
<evidence type="ECO:0000313" key="13">
    <source>
        <dbReference type="EMBL" id="QHI95958.1"/>
    </source>
</evidence>
<dbReference type="Pfam" id="PF00593">
    <property type="entry name" value="TonB_dep_Rec_b-barrel"/>
    <property type="match status" value="1"/>
</dbReference>
<gene>
    <name evidence="13" type="ORF">GT348_06660</name>
</gene>